<accession>A0A316WCT5</accession>
<organism evidence="1 2">
    <name type="scientific">Chryseobacterium oncorhynchi</name>
    <dbReference type="NCBI Taxonomy" id="741074"/>
    <lineage>
        <taxon>Bacteria</taxon>
        <taxon>Pseudomonadati</taxon>
        <taxon>Bacteroidota</taxon>
        <taxon>Flavobacteriia</taxon>
        <taxon>Flavobacteriales</taxon>
        <taxon>Weeksellaceae</taxon>
        <taxon>Chryseobacterium group</taxon>
        <taxon>Chryseobacterium</taxon>
    </lineage>
</organism>
<name>A0A316WCT5_9FLAO</name>
<sequence length="85" mass="9829">MIYYYTTFISSDSQLTDKWDETAIETIANLVVGDVINFREENFSEALEKDFGAKEFLISKRIFICDSDFENVGGVFRLFLQPVIN</sequence>
<proteinExistence type="predicted"/>
<dbReference type="EMBL" id="PPEI02000012">
    <property type="protein sequence ID" value="PWN59221.1"/>
    <property type="molecule type" value="Genomic_DNA"/>
</dbReference>
<keyword evidence="2" id="KW-1185">Reference proteome</keyword>
<evidence type="ECO:0000313" key="1">
    <source>
        <dbReference type="EMBL" id="PWN59221.1"/>
    </source>
</evidence>
<gene>
    <name evidence="1" type="ORF">C1638_021680</name>
</gene>
<dbReference type="Proteomes" id="UP000236182">
    <property type="component" value="Unassembled WGS sequence"/>
</dbReference>
<protein>
    <submittedName>
        <fullName evidence="1">Uncharacterized protein</fullName>
    </submittedName>
</protein>
<dbReference type="OrthoDB" id="1264128at2"/>
<evidence type="ECO:0000313" key="2">
    <source>
        <dbReference type="Proteomes" id="UP000236182"/>
    </source>
</evidence>
<comment type="caution">
    <text evidence="1">The sequence shown here is derived from an EMBL/GenBank/DDBJ whole genome shotgun (WGS) entry which is preliminary data.</text>
</comment>
<dbReference type="RefSeq" id="WP_109624025.1">
    <property type="nucleotide sequence ID" value="NZ_PPEI02000012.1"/>
</dbReference>
<dbReference type="AlphaFoldDB" id="A0A316WCT5"/>
<reference evidence="1" key="1">
    <citation type="submission" date="2018-04" db="EMBL/GenBank/DDBJ databases">
        <title>Draft Genome Sequences of Chryseobacterium lactis NCTC11390T isolated from milk, Chryseobacterium oncorhynchi 701B-08T from rainbow trout, and Chryseobacterium viscerum 687B-08T from diseased fish.</title>
        <authorList>
            <person name="Jeong J.-J."/>
            <person name="Lee Y.J."/>
            <person name="Pathiraja D."/>
            <person name="Park B."/>
            <person name="Choi I.-G."/>
            <person name="Kim K.D."/>
        </authorList>
    </citation>
    <scope>NUCLEOTIDE SEQUENCE [LARGE SCALE GENOMIC DNA]</scope>
    <source>
        <strain evidence="1">701B-08</strain>
    </source>
</reference>